<dbReference type="InterPro" id="IPR005031">
    <property type="entry name" value="COQ10_START"/>
</dbReference>
<feature type="domain" description="Coenzyme Q-binding protein COQ10 START" evidence="2">
    <location>
        <begin position="2"/>
        <end position="130"/>
    </location>
</feature>
<sequence>MPFAPRQLFDLVADVPRYPEFLPWCTAARVRRHEGPNVETDELAIGFGPFHEKFVSRVVLTPDDPAGLRIETVGVEGPFRSLSSRWLFQPHPSGTLIDFSLEFEFRSRLLQHTVRMLFAEAVKRMVAAFEARAAQLYGRPTAQPETPATQGR</sequence>
<gene>
    <name evidence="3" type="ORF">SAMN02745126_01287</name>
</gene>
<dbReference type="Gene3D" id="3.30.530.20">
    <property type="match status" value="1"/>
</dbReference>
<dbReference type="InterPro" id="IPR023393">
    <property type="entry name" value="START-like_dom_sf"/>
</dbReference>
<dbReference type="GO" id="GO:0045333">
    <property type="term" value="P:cellular respiration"/>
    <property type="evidence" value="ECO:0007669"/>
    <property type="project" value="InterPro"/>
</dbReference>
<dbReference type="PANTHER" id="PTHR12901:SF10">
    <property type="entry name" value="COENZYME Q-BINDING PROTEIN COQ10, MITOCHONDRIAL"/>
    <property type="match status" value="1"/>
</dbReference>
<evidence type="ECO:0000259" key="2">
    <source>
        <dbReference type="Pfam" id="PF03364"/>
    </source>
</evidence>
<keyword evidence="4" id="KW-1185">Reference proteome</keyword>
<proteinExistence type="inferred from homology"/>
<dbReference type="AlphaFoldDB" id="A0A1T4L1D3"/>
<dbReference type="Pfam" id="PF03364">
    <property type="entry name" value="Polyketide_cyc"/>
    <property type="match status" value="1"/>
</dbReference>
<dbReference type="CDD" id="cd07813">
    <property type="entry name" value="COQ10p_like"/>
    <property type="match status" value="1"/>
</dbReference>
<dbReference type="GO" id="GO:0048039">
    <property type="term" value="F:ubiquinone binding"/>
    <property type="evidence" value="ECO:0007669"/>
    <property type="project" value="InterPro"/>
</dbReference>
<reference evidence="4" key="1">
    <citation type="submission" date="2017-02" db="EMBL/GenBank/DDBJ databases">
        <authorList>
            <person name="Varghese N."/>
            <person name="Submissions S."/>
        </authorList>
    </citation>
    <scope>NUCLEOTIDE SEQUENCE [LARGE SCALE GENOMIC DNA]</scope>
    <source>
        <strain evidence="4">ATCC 27094</strain>
    </source>
</reference>
<comment type="similarity">
    <text evidence="1">Belongs to the ribosome association toxin RatA family.</text>
</comment>
<dbReference type="PANTHER" id="PTHR12901">
    <property type="entry name" value="SPERM PROTEIN HOMOLOG"/>
    <property type="match status" value="1"/>
</dbReference>
<organism evidence="3 4">
    <name type="scientific">Enhydrobacter aerosaccus</name>
    <dbReference type="NCBI Taxonomy" id="225324"/>
    <lineage>
        <taxon>Bacteria</taxon>
        <taxon>Pseudomonadati</taxon>
        <taxon>Pseudomonadota</taxon>
        <taxon>Alphaproteobacteria</taxon>
        <taxon>Hyphomicrobiales</taxon>
        <taxon>Enhydrobacter</taxon>
    </lineage>
</organism>
<dbReference type="STRING" id="225324.SAMN02745126_01287"/>
<protein>
    <submittedName>
        <fullName evidence="3">Coenzyme Q-binding protein COQ10</fullName>
    </submittedName>
</protein>
<dbReference type="InterPro" id="IPR044996">
    <property type="entry name" value="COQ10-like"/>
</dbReference>
<evidence type="ECO:0000313" key="3">
    <source>
        <dbReference type="EMBL" id="SJZ48347.1"/>
    </source>
</evidence>
<evidence type="ECO:0000256" key="1">
    <source>
        <dbReference type="ARBA" id="ARBA00008918"/>
    </source>
</evidence>
<evidence type="ECO:0000313" key="4">
    <source>
        <dbReference type="Proteomes" id="UP000190092"/>
    </source>
</evidence>
<name>A0A1T4L1D3_9HYPH</name>
<dbReference type="RefSeq" id="WP_231714725.1">
    <property type="nucleotide sequence ID" value="NZ_FUWJ01000001.1"/>
</dbReference>
<dbReference type="SUPFAM" id="SSF55961">
    <property type="entry name" value="Bet v1-like"/>
    <property type="match status" value="1"/>
</dbReference>
<accession>A0A1T4L1D3</accession>
<dbReference type="EMBL" id="FUWJ01000001">
    <property type="protein sequence ID" value="SJZ48347.1"/>
    <property type="molecule type" value="Genomic_DNA"/>
</dbReference>
<dbReference type="Proteomes" id="UP000190092">
    <property type="component" value="Unassembled WGS sequence"/>
</dbReference>